<dbReference type="Proteomes" id="UP000598217">
    <property type="component" value="Unassembled WGS sequence"/>
</dbReference>
<dbReference type="EMBL" id="JADBDY010000001">
    <property type="protein sequence ID" value="MBE1460134.1"/>
    <property type="molecule type" value="Genomic_DNA"/>
</dbReference>
<dbReference type="RefSeq" id="WP_191266550.1">
    <property type="nucleotide sequence ID" value="NZ_BMXJ01000001.1"/>
</dbReference>
<dbReference type="Gene3D" id="3.90.1570.10">
    <property type="entry name" value="tt1808, chain A"/>
    <property type="match status" value="1"/>
</dbReference>
<reference evidence="2 3" key="1">
    <citation type="submission" date="2020-10" db="EMBL/GenBank/DDBJ databases">
        <title>Sequencing the genomes of 1000 actinobacteria strains.</title>
        <authorList>
            <person name="Klenk H.-P."/>
        </authorList>
    </citation>
    <scope>NUCLEOTIDE SEQUENCE [LARGE SCALE GENOMIC DNA]</scope>
    <source>
        <strain evidence="2 3">DSM 45157</strain>
    </source>
</reference>
<dbReference type="InterPro" id="IPR008538">
    <property type="entry name" value="Uma2"/>
</dbReference>
<evidence type="ECO:0000313" key="2">
    <source>
        <dbReference type="EMBL" id="MBE1460134.1"/>
    </source>
</evidence>
<dbReference type="PANTHER" id="PTHR35400:SF3">
    <property type="entry name" value="SLL1072 PROTEIN"/>
    <property type="match status" value="1"/>
</dbReference>
<dbReference type="PANTHER" id="PTHR35400">
    <property type="entry name" value="SLR1083 PROTEIN"/>
    <property type="match status" value="1"/>
</dbReference>
<accession>A0ABR9HM64</accession>
<sequence length="198" mass="22439">MAEPLPDWFLTPPGGWTADDMDNLPPGAPRMEPIDGALVLLSPQTRFHSQVMRRLANELEEPAPEGIDVLLEMTMKLGKHQRPEPDILVYGFEEGADDHLDWYRATHVPPEDVLIAVEIVSEESQDRDRTTKPLKYAAAGIPHFWRIEPEENGPAVHVFELDGLRDPRYVPITIARERLKLDVPFPVDIDVRALSGRR</sequence>
<evidence type="ECO:0000313" key="3">
    <source>
        <dbReference type="Proteomes" id="UP000598217"/>
    </source>
</evidence>
<dbReference type="CDD" id="cd06260">
    <property type="entry name" value="DUF820-like"/>
    <property type="match status" value="1"/>
</dbReference>
<comment type="caution">
    <text evidence="2">The sequence shown here is derived from an EMBL/GenBank/DDBJ whole genome shotgun (WGS) entry which is preliminary data.</text>
</comment>
<keyword evidence="2" id="KW-0255">Endonuclease</keyword>
<evidence type="ECO:0000259" key="1">
    <source>
        <dbReference type="Pfam" id="PF05685"/>
    </source>
</evidence>
<gene>
    <name evidence="2" type="ORF">H4W79_004348</name>
</gene>
<keyword evidence="2" id="KW-0540">Nuclease</keyword>
<dbReference type="Pfam" id="PF05685">
    <property type="entry name" value="Uma2"/>
    <property type="match status" value="1"/>
</dbReference>
<dbReference type="SUPFAM" id="SSF52980">
    <property type="entry name" value="Restriction endonuclease-like"/>
    <property type="match status" value="1"/>
</dbReference>
<keyword evidence="3" id="KW-1185">Reference proteome</keyword>
<protein>
    <submittedName>
        <fullName evidence="2">Uma2 family endonuclease</fullName>
    </submittedName>
</protein>
<dbReference type="InterPro" id="IPR011335">
    <property type="entry name" value="Restrct_endonuc-II-like"/>
</dbReference>
<dbReference type="GO" id="GO:0004519">
    <property type="term" value="F:endonuclease activity"/>
    <property type="evidence" value="ECO:0007669"/>
    <property type="project" value="UniProtKB-KW"/>
</dbReference>
<organism evidence="2 3">
    <name type="scientific">Nocardiopsis terrae</name>
    <dbReference type="NCBI Taxonomy" id="372655"/>
    <lineage>
        <taxon>Bacteria</taxon>
        <taxon>Bacillati</taxon>
        <taxon>Actinomycetota</taxon>
        <taxon>Actinomycetes</taxon>
        <taxon>Streptosporangiales</taxon>
        <taxon>Nocardiopsidaceae</taxon>
        <taxon>Nocardiopsis</taxon>
    </lineage>
</organism>
<name>A0ABR9HM64_9ACTN</name>
<keyword evidence="2" id="KW-0378">Hydrolase</keyword>
<proteinExistence type="predicted"/>
<feature type="domain" description="Putative restriction endonuclease" evidence="1">
    <location>
        <begin position="20"/>
        <end position="186"/>
    </location>
</feature>
<dbReference type="InterPro" id="IPR012296">
    <property type="entry name" value="Nuclease_put_TT1808"/>
</dbReference>